<keyword evidence="2" id="KW-0812">Transmembrane</keyword>
<evidence type="ECO:0000256" key="1">
    <source>
        <dbReference type="SAM" id="MobiDB-lite"/>
    </source>
</evidence>
<keyword evidence="2" id="KW-0472">Membrane</keyword>
<feature type="transmembrane region" description="Helical" evidence="2">
    <location>
        <begin position="6"/>
        <end position="24"/>
    </location>
</feature>
<reference evidence="4" key="1">
    <citation type="journal article" date="2019" name="Int. J. Syst. Evol. Microbiol.">
        <title>The Global Catalogue of Microorganisms (GCM) 10K type strain sequencing project: providing services to taxonomists for standard genome sequencing and annotation.</title>
        <authorList>
            <consortium name="The Broad Institute Genomics Platform"/>
            <consortium name="The Broad Institute Genome Sequencing Center for Infectious Disease"/>
            <person name="Wu L."/>
            <person name="Ma J."/>
        </authorList>
    </citation>
    <scope>NUCLEOTIDE SEQUENCE [LARGE SCALE GENOMIC DNA]</scope>
    <source>
        <strain evidence="4">CCM 7756</strain>
    </source>
</reference>
<feature type="transmembrane region" description="Helical" evidence="2">
    <location>
        <begin position="29"/>
        <end position="47"/>
    </location>
</feature>
<sequence length="111" mass="12462">MIQNPSFYVFSILAVILLTAIAGLALRRYIIVPVVVLIIMGLAAFIIPNFVENTNWEPLMGYALFLGILSFIVSVLTWVYVRGRRRKREIASEPATKAELNDPDTAHNNKT</sequence>
<protein>
    <recommendedName>
        <fullName evidence="5">Permease</fullName>
    </recommendedName>
</protein>
<dbReference type="RefSeq" id="WP_380653695.1">
    <property type="nucleotide sequence ID" value="NZ_JBHRVQ010000001.1"/>
</dbReference>
<comment type="caution">
    <text evidence="3">The sequence shown here is derived from an EMBL/GenBank/DDBJ whole genome shotgun (WGS) entry which is preliminary data.</text>
</comment>
<gene>
    <name evidence="3" type="ORF">ACFOEO_07185</name>
</gene>
<dbReference type="Proteomes" id="UP001595637">
    <property type="component" value="Unassembled WGS sequence"/>
</dbReference>
<feature type="transmembrane region" description="Helical" evidence="2">
    <location>
        <begin position="59"/>
        <end position="81"/>
    </location>
</feature>
<accession>A0ABV7N419</accession>
<evidence type="ECO:0000313" key="4">
    <source>
        <dbReference type="Proteomes" id="UP001595637"/>
    </source>
</evidence>
<evidence type="ECO:0008006" key="5">
    <source>
        <dbReference type="Google" id="ProtNLM"/>
    </source>
</evidence>
<feature type="region of interest" description="Disordered" evidence="1">
    <location>
        <begin position="92"/>
        <end position="111"/>
    </location>
</feature>
<organism evidence="3 4">
    <name type="scientific">Salinicoccus sesuvii</name>
    <dbReference type="NCBI Taxonomy" id="868281"/>
    <lineage>
        <taxon>Bacteria</taxon>
        <taxon>Bacillati</taxon>
        <taxon>Bacillota</taxon>
        <taxon>Bacilli</taxon>
        <taxon>Bacillales</taxon>
        <taxon>Staphylococcaceae</taxon>
        <taxon>Salinicoccus</taxon>
    </lineage>
</organism>
<evidence type="ECO:0000313" key="3">
    <source>
        <dbReference type="EMBL" id="MFC3388349.1"/>
    </source>
</evidence>
<proteinExistence type="predicted"/>
<dbReference type="EMBL" id="JBHRVQ010000001">
    <property type="protein sequence ID" value="MFC3388349.1"/>
    <property type="molecule type" value="Genomic_DNA"/>
</dbReference>
<keyword evidence="2" id="KW-1133">Transmembrane helix</keyword>
<evidence type="ECO:0000256" key="2">
    <source>
        <dbReference type="SAM" id="Phobius"/>
    </source>
</evidence>
<name>A0ABV7N419_9STAP</name>
<keyword evidence="4" id="KW-1185">Reference proteome</keyword>